<protein>
    <submittedName>
        <fullName evidence="2">Uncharacterized protein</fullName>
    </submittedName>
</protein>
<dbReference type="EMBL" id="BMKW01000001">
    <property type="protein sequence ID" value="GGJ00584.1"/>
    <property type="molecule type" value="Genomic_DNA"/>
</dbReference>
<accession>A0A917NHB7</accession>
<name>A0A917NHB7_9PROT</name>
<comment type="caution">
    <text evidence="2">The sequence shown here is derived from an EMBL/GenBank/DDBJ whole genome shotgun (WGS) entry which is preliminary data.</text>
</comment>
<gene>
    <name evidence="2" type="ORF">GCM10011320_04270</name>
</gene>
<evidence type="ECO:0000313" key="3">
    <source>
        <dbReference type="Proteomes" id="UP000661507"/>
    </source>
</evidence>
<organism evidence="2 3">
    <name type="scientific">Neoroseomonas lacus</name>
    <dbReference type="NCBI Taxonomy" id="287609"/>
    <lineage>
        <taxon>Bacteria</taxon>
        <taxon>Pseudomonadati</taxon>
        <taxon>Pseudomonadota</taxon>
        <taxon>Alphaproteobacteria</taxon>
        <taxon>Acetobacterales</taxon>
        <taxon>Acetobacteraceae</taxon>
        <taxon>Neoroseomonas</taxon>
    </lineage>
</organism>
<evidence type="ECO:0000256" key="1">
    <source>
        <dbReference type="SAM" id="MobiDB-lite"/>
    </source>
</evidence>
<reference evidence="2" key="2">
    <citation type="submission" date="2020-09" db="EMBL/GenBank/DDBJ databases">
        <authorList>
            <person name="Sun Q."/>
            <person name="Zhou Y."/>
        </authorList>
    </citation>
    <scope>NUCLEOTIDE SEQUENCE</scope>
    <source>
        <strain evidence="2">CGMCC 1.3617</strain>
    </source>
</reference>
<dbReference type="Proteomes" id="UP000661507">
    <property type="component" value="Unassembled WGS sequence"/>
</dbReference>
<dbReference type="AlphaFoldDB" id="A0A917NHB7"/>
<proteinExistence type="predicted"/>
<keyword evidence="3" id="KW-1185">Reference proteome</keyword>
<sequence length="223" mass="24206">MLVQWCLRGVRSSASVPRFGDAEATATMNTLGIRSAWVWDPSTSATGRFSREDVFADAHAALSPTALDDHVNNFGAVKRTTPYLSLTAGVVTWGGSGVATPHGAWTTAANFATGGGQVEGYIFECWVLVGPKPVPELPGFGEEVRDLNASAQFSIWHFEGEIAAKLVVPPRQIRRVVKIDAQGMPVQEPAPQPRHAGETIDWQRPNPDFVEPHRITNLRDLVP</sequence>
<dbReference type="RefSeq" id="WP_188965251.1">
    <property type="nucleotide sequence ID" value="NZ_BMKW01000001.1"/>
</dbReference>
<feature type="region of interest" description="Disordered" evidence="1">
    <location>
        <begin position="185"/>
        <end position="209"/>
    </location>
</feature>
<evidence type="ECO:0000313" key="2">
    <source>
        <dbReference type="EMBL" id="GGJ00584.1"/>
    </source>
</evidence>
<reference evidence="2" key="1">
    <citation type="journal article" date="2014" name="Int. J. Syst. Evol. Microbiol.">
        <title>Complete genome sequence of Corynebacterium casei LMG S-19264T (=DSM 44701T), isolated from a smear-ripened cheese.</title>
        <authorList>
            <consortium name="US DOE Joint Genome Institute (JGI-PGF)"/>
            <person name="Walter F."/>
            <person name="Albersmeier A."/>
            <person name="Kalinowski J."/>
            <person name="Ruckert C."/>
        </authorList>
    </citation>
    <scope>NUCLEOTIDE SEQUENCE</scope>
    <source>
        <strain evidence="2">CGMCC 1.3617</strain>
    </source>
</reference>